<accession>A0ABR2JWM8</accession>
<proteinExistence type="predicted"/>
<dbReference type="SUPFAM" id="SSF49785">
    <property type="entry name" value="Galactose-binding domain-like"/>
    <property type="match status" value="1"/>
</dbReference>
<dbReference type="InterPro" id="IPR008979">
    <property type="entry name" value="Galactose-bd-like_sf"/>
</dbReference>
<organism evidence="2 3">
    <name type="scientific">Tritrichomonas musculus</name>
    <dbReference type="NCBI Taxonomy" id="1915356"/>
    <lineage>
        <taxon>Eukaryota</taxon>
        <taxon>Metamonada</taxon>
        <taxon>Parabasalia</taxon>
        <taxon>Tritrichomonadida</taxon>
        <taxon>Tritrichomonadidae</taxon>
        <taxon>Tritrichomonas</taxon>
    </lineage>
</organism>
<dbReference type="Gene3D" id="2.60.120.260">
    <property type="entry name" value="Galactose-binding domain-like"/>
    <property type="match status" value="1"/>
</dbReference>
<evidence type="ECO:0000313" key="2">
    <source>
        <dbReference type="EMBL" id="KAK8883171.1"/>
    </source>
</evidence>
<evidence type="ECO:0000313" key="3">
    <source>
        <dbReference type="Proteomes" id="UP001470230"/>
    </source>
</evidence>
<dbReference type="EMBL" id="JAPFFF010000009">
    <property type="protein sequence ID" value="KAK8883171.1"/>
    <property type="molecule type" value="Genomic_DNA"/>
</dbReference>
<evidence type="ECO:0008006" key="4">
    <source>
        <dbReference type="Google" id="ProtNLM"/>
    </source>
</evidence>
<dbReference type="Proteomes" id="UP001470230">
    <property type="component" value="Unassembled WGS sequence"/>
</dbReference>
<reference evidence="2 3" key="1">
    <citation type="submission" date="2024-04" db="EMBL/GenBank/DDBJ databases">
        <title>Tritrichomonas musculus Genome.</title>
        <authorList>
            <person name="Alves-Ferreira E."/>
            <person name="Grigg M."/>
            <person name="Lorenzi H."/>
            <person name="Galac M."/>
        </authorList>
    </citation>
    <scope>NUCLEOTIDE SEQUENCE [LARGE SCALE GENOMIC DNA]</scope>
    <source>
        <strain evidence="2 3">EAF2021</strain>
    </source>
</reference>
<keyword evidence="3" id="KW-1185">Reference proteome</keyword>
<name>A0ABR2JWM8_9EUKA</name>
<protein>
    <recommendedName>
        <fullName evidence="4">TLDc domain-containing protein</fullName>
    </recommendedName>
</protein>
<evidence type="ECO:0000256" key="1">
    <source>
        <dbReference type="SAM" id="Coils"/>
    </source>
</evidence>
<gene>
    <name evidence="2" type="ORF">M9Y10_045819</name>
</gene>
<sequence>MSNEQKMKKYFTYLDKEYEFDYNLMKKCSLYFSEKQNELINNQRIDIFDNSLPKLSNDSIISFISFCQNQEYKITKENIIAIHSLSVKYQVEKLVAKTEKLIAKSHLVIIEYFISKFKDLKKFSVSKYEEILSIHLLDHISKDYMLKLPISNLYRVLNRFYTINQHLSIDQRHEMNVFLVKYYKHSGNDSSIILNYIDLMKEKTDFLNQLLNDFMFSIDNNDLEINQILMKFIFKVQHYKQLRIEKEICILRSKNFDIESRSNHLEEMQILLSQRYFSDFNNLNRKIDDLNEAKYNSNRKIDDLNEAFNNSNRKIDDLNEAFNNSNRKIDDLNEAFNNLNRKIDDHKKAINKKIYVLNKHVDDIENLDYNLIIPYSAKPWCKISSTRYYMNTSNKKFTVISSSTWKGQDDHAPYNLFNGLSERKSGRRWASNDSRKNSSYIIIGLSSPEKANVLIMMARDYWNSQAPTSFSILGGNSEGSFTKLKDYYHVNWSANEEKVFFFTNKNKYGYYKIEFYSSNHYTFGLSELNLGKFGQLDN</sequence>
<comment type="caution">
    <text evidence="2">The sequence shown here is derived from an EMBL/GenBank/DDBJ whole genome shotgun (WGS) entry which is preliminary data.</text>
</comment>
<feature type="coiled-coil region" evidence="1">
    <location>
        <begin position="280"/>
        <end position="349"/>
    </location>
</feature>
<keyword evidence="1" id="KW-0175">Coiled coil</keyword>